<accession>A0A644YNU3</accession>
<sequence length="47" mass="4887">MGPEKAAGVSGKRGEGNLKRQHLPRRGGVAGEMDRVFLVAKTAPAGK</sequence>
<proteinExistence type="predicted"/>
<feature type="region of interest" description="Disordered" evidence="1">
    <location>
        <begin position="1"/>
        <end position="32"/>
    </location>
</feature>
<comment type="caution">
    <text evidence="2">The sequence shown here is derived from an EMBL/GenBank/DDBJ whole genome shotgun (WGS) entry which is preliminary data.</text>
</comment>
<evidence type="ECO:0000256" key="1">
    <source>
        <dbReference type="SAM" id="MobiDB-lite"/>
    </source>
</evidence>
<dbReference type="EMBL" id="VSSQ01005181">
    <property type="protein sequence ID" value="MPM28173.1"/>
    <property type="molecule type" value="Genomic_DNA"/>
</dbReference>
<dbReference type="AlphaFoldDB" id="A0A644YNU3"/>
<name>A0A644YNU3_9ZZZZ</name>
<organism evidence="2">
    <name type="scientific">bioreactor metagenome</name>
    <dbReference type="NCBI Taxonomy" id="1076179"/>
    <lineage>
        <taxon>unclassified sequences</taxon>
        <taxon>metagenomes</taxon>
        <taxon>ecological metagenomes</taxon>
    </lineage>
</organism>
<protein>
    <submittedName>
        <fullName evidence="2">Uncharacterized protein</fullName>
    </submittedName>
</protein>
<gene>
    <name evidence="2" type="ORF">SDC9_74692</name>
</gene>
<reference evidence="2" key="1">
    <citation type="submission" date="2019-08" db="EMBL/GenBank/DDBJ databases">
        <authorList>
            <person name="Kucharzyk K."/>
            <person name="Murdoch R.W."/>
            <person name="Higgins S."/>
            <person name="Loffler F."/>
        </authorList>
    </citation>
    <scope>NUCLEOTIDE SEQUENCE</scope>
</reference>
<evidence type="ECO:0000313" key="2">
    <source>
        <dbReference type="EMBL" id="MPM28173.1"/>
    </source>
</evidence>